<dbReference type="Proteomes" id="UP001152646">
    <property type="component" value="Unassembled WGS sequence"/>
</dbReference>
<evidence type="ECO:0000313" key="4">
    <source>
        <dbReference type="Proteomes" id="UP001152646"/>
    </source>
</evidence>
<dbReference type="AlphaFoldDB" id="A0A9W4JHS7"/>
<keyword evidence="1" id="KW-0472">Membrane</keyword>
<proteinExistence type="predicted"/>
<accession>A0A9W4JHS7</accession>
<comment type="caution">
    <text evidence="3">The sequence shown here is derived from an EMBL/GenBank/DDBJ whole genome shotgun (WGS) entry which is preliminary data.</text>
</comment>
<protein>
    <submittedName>
        <fullName evidence="3">Uncharacterized protein</fullName>
    </submittedName>
</protein>
<feature type="chain" id="PRO_5040929831" evidence="2">
    <location>
        <begin position="18"/>
        <end position="101"/>
    </location>
</feature>
<gene>
    <name evidence="3" type="ORF">PSALAMII_LOCUS7315</name>
</gene>
<reference evidence="3" key="1">
    <citation type="submission" date="2021-07" db="EMBL/GenBank/DDBJ databases">
        <authorList>
            <person name="Branca A.L. A."/>
        </authorList>
    </citation>
    <scope>NUCLEOTIDE SEQUENCE</scope>
</reference>
<dbReference type="EMBL" id="CAJVPA010000195">
    <property type="protein sequence ID" value="CAG8393246.1"/>
    <property type="molecule type" value="Genomic_DNA"/>
</dbReference>
<evidence type="ECO:0000256" key="1">
    <source>
        <dbReference type="SAM" id="Phobius"/>
    </source>
</evidence>
<feature type="transmembrane region" description="Helical" evidence="1">
    <location>
        <begin position="57"/>
        <end position="79"/>
    </location>
</feature>
<keyword evidence="2" id="KW-0732">Signal</keyword>
<evidence type="ECO:0000313" key="3">
    <source>
        <dbReference type="EMBL" id="CAG8393246.1"/>
    </source>
</evidence>
<keyword evidence="1" id="KW-0812">Transmembrane</keyword>
<organism evidence="3 4">
    <name type="scientific">Penicillium salamii</name>
    <dbReference type="NCBI Taxonomy" id="1612424"/>
    <lineage>
        <taxon>Eukaryota</taxon>
        <taxon>Fungi</taxon>
        <taxon>Dikarya</taxon>
        <taxon>Ascomycota</taxon>
        <taxon>Pezizomycotina</taxon>
        <taxon>Eurotiomycetes</taxon>
        <taxon>Eurotiomycetidae</taxon>
        <taxon>Eurotiales</taxon>
        <taxon>Aspergillaceae</taxon>
        <taxon>Penicillium</taxon>
    </lineage>
</organism>
<feature type="signal peptide" evidence="2">
    <location>
        <begin position="1"/>
        <end position="17"/>
    </location>
</feature>
<evidence type="ECO:0000256" key="2">
    <source>
        <dbReference type="SAM" id="SignalP"/>
    </source>
</evidence>
<keyword evidence="1" id="KW-1133">Transmembrane helix</keyword>
<sequence>MIRKIFTIVLLSVLTAAAPVPAKTPEIQEIDPWAPNSHPKEEGTAILLRWTEHSPELLAALFGVFMAASAWLVLCRLFHLWCTNKLAPKLQLPSQLLLPLP</sequence>
<name>A0A9W4JHS7_9EURO</name>